<keyword evidence="5" id="KW-1133">Transmembrane helix</keyword>
<proteinExistence type="predicted"/>
<dbReference type="GO" id="GO:1990456">
    <property type="term" value="P:mitochondrion-endoplasmic reticulum membrane tethering"/>
    <property type="evidence" value="ECO:0007669"/>
    <property type="project" value="TreeGrafter"/>
</dbReference>
<dbReference type="GO" id="GO:0015914">
    <property type="term" value="P:phospholipid transport"/>
    <property type="evidence" value="ECO:0007669"/>
    <property type="project" value="TreeGrafter"/>
</dbReference>
<dbReference type="GO" id="GO:0008289">
    <property type="term" value="F:lipid binding"/>
    <property type="evidence" value="ECO:0007669"/>
    <property type="project" value="UniProtKB-KW"/>
</dbReference>
<dbReference type="OrthoDB" id="5599157at2759"/>
<dbReference type="Proteomes" id="UP000245383">
    <property type="component" value="Unassembled WGS sequence"/>
</dbReference>
<evidence type="ECO:0000256" key="7">
    <source>
        <dbReference type="ARBA" id="ARBA00023121"/>
    </source>
</evidence>
<evidence type="ECO:0000256" key="4">
    <source>
        <dbReference type="ARBA" id="ARBA00022824"/>
    </source>
</evidence>
<dbReference type="InterPro" id="IPR019411">
    <property type="entry name" value="MMM1_dom"/>
</dbReference>
<feature type="compositionally biased region" description="Polar residues" evidence="9">
    <location>
        <begin position="116"/>
        <end position="136"/>
    </location>
</feature>
<reference evidence="11 12" key="1">
    <citation type="journal article" date="2018" name="MBio">
        <title>Comparative Genomics Reveals the Core Gene Toolbox for the Fungus-Insect Symbiosis.</title>
        <authorList>
            <person name="Wang Y."/>
            <person name="Stata M."/>
            <person name="Wang W."/>
            <person name="Stajich J.E."/>
            <person name="White M.M."/>
            <person name="Moncalvo J.M."/>
        </authorList>
    </citation>
    <scope>NUCLEOTIDE SEQUENCE [LARGE SCALE GENOMIC DNA]</scope>
    <source>
        <strain evidence="11 12">SWE-8-4</strain>
    </source>
</reference>
<comment type="caution">
    <text evidence="11">The sequence shown here is derived from an EMBL/GenBank/DDBJ whole genome shotgun (WGS) entry which is preliminary data.</text>
</comment>
<comment type="subcellular location">
    <subcellularLocation>
        <location evidence="1">Endoplasmic reticulum membrane</location>
    </subcellularLocation>
</comment>
<evidence type="ECO:0000313" key="11">
    <source>
        <dbReference type="EMBL" id="PVU93442.1"/>
    </source>
</evidence>
<accession>A0A2T9YM94</accession>
<name>A0A2T9YM94_9FUNG</name>
<evidence type="ECO:0000256" key="2">
    <source>
        <dbReference type="ARBA" id="ARBA00022448"/>
    </source>
</evidence>
<evidence type="ECO:0000313" key="12">
    <source>
        <dbReference type="Proteomes" id="UP000245383"/>
    </source>
</evidence>
<feature type="region of interest" description="Disordered" evidence="9">
    <location>
        <begin position="107"/>
        <end position="136"/>
    </location>
</feature>
<protein>
    <recommendedName>
        <fullName evidence="10">SMP-LTD domain-containing protein</fullName>
    </recommendedName>
</protein>
<dbReference type="GO" id="GO:0032865">
    <property type="term" value="C:ERMES complex"/>
    <property type="evidence" value="ECO:0007669"/>
    <property type="project" value="TreeGrafter"/>
</dbReference>
<dbReference type="STRING" id="133385.A0A2T9YM94"/>
<gene>
    <name evidence="11" type="ORF">BB561_003277</name>
</gene>
<dbReference type="PANTHER" id="PTHR13466:SF0">
    <property type="entry name" value="SMP-LTD DOMAIN-CONTAINING PROTEIN"/>
    <property type="match status" value="1"/>
</dbReference>
<evidence type="ECO:0000256" key="6">
    <source>
        <dbReference type="ARBA" id="ARBA00023055"/>
    </source>
</evidence>
<evidence type="ECO:0000256" key="3">
    <source>
        <dbReference type="ARBA" id="ARBA00022692"/>
    </source>
</evidence>
<evidence type="ECO:0000259" key="10">
    <source>
        <dbReference type="PROSITE" id="PS51847"/>
    </source>
</evidence>
<dbReference type="PROSITE" id="PS51847">
    <property type="entry name" value="SMP"/>
    <property type="match status" value="1"/>
</dbReference>
<keyword evidence="12" id="KW-1185">Reference proteome</keyword>
<keyword evidence="4" id="KW-0256">Endoplasmic reticulum</keyword>
<evidence type="ECO:0000256" key="1">
    <source>
        <dbReference type="ARBA" id="ARBA00004586"/>
    </source>
</evidence>
<keyword evidence="3" id="KW-0812">Transmembrane</keyword>
<organism evidence="11 12">
    <name type="scientific">Smittium simulii</name>
    <dbReference type="NCBI Taxonomy" id="133385"/>
    <lineage>
        <taxon>Eukaryota</taxon>
        <taxon>Fungi</taxon>
        <taxon>Fungi incertae sedis</taxon>
        <taxon>Zoopagomycota</taxon>
        <taxon>Kickxellomycotina</taxon>
        <taxon>Harpellomycetes</taxon>
        <taxon>Harpellales</taxon>
        <taxon>Legeriomycetaceae</taxon>
        <taxon>Smittium</taxon>
    </lineage>
</organism>
<evidence type="ECO:0000256" key="5">
    <source>
        <dbReference type="ARBA" id="ARBA00022989"/>
    </source>
</evidence>
<sequence length="655" mass="74353">MNKQRILSIFRSLILVCFIALLGGSFSLKNSKIQQTQSQKCSNINPFSSIDHHSAYNALTKNIKKRASSITQKTLTYKEAEYMISKTVEPQPTGCNNVAESNIPTQNHHKFKKQKQSIPTKSNLTQQNNIDEPNQSSLKYKPFFEESFINQLGIESYLGGSGLSKFTFSKKNSKEKLQSKADIDIKKITKQILAKTSYNLLETPFETTNWLTVFIAQIYTKIRIDIEQSGYLSKLITESMNGTLKPSDSIKITQLSLGSDFPRVLAAKMSPSKGSFGMMAELNIELIDGLSFGFDTQLVLNWPQKSFASLPVSMVLSVSKFIGTVTVELDYKNDLEVVISIKPGYILDLNVQTLLGSNAKVQNLPMLTSIISRKIRNSFIAELVYPNAKRVPLNLPFYKKNIKEQSQPIPNTSDLKDLGISSVHNKTDLPEKLKKMSTDNSEYLQFSNENPKMNKNSNNLNFQNTHNSKISQDFQELSEDIVQNTSHINSSIPRTAQIPAWYNTQLPPQNSFSIQDTNTFNNQGYSSNNNDNVYMHPDYNIAKKGLSSILEYNKVENYTNDPLYYKSGIPRYPKKSHTINENSNKLDLNYDSRSYSNKNKDPQTIYRRTLTSGGDFDDNMISKHPLFPRSLTRELVNRKKKLVERKISQSQTKKL</sequence>
<dbReference type="GO" id="GO:0005789">
    <property type="term" value="C:endoplasmic reticulum membrane"/>
    <property type="evidence" value="ECO:0007669"/>
    <property type="project" value="UniProtKB-SubCell"/>
</dbReference>
<dbReference type="InterPro" id="IPR031468">
    <property type="entry name" value="SMP_LBD"/>
</dbReference>
<keyword evidence="2" id="KW-0813">Transport</keyword>
<keyword evidence="7" id="KW-0446">Lipid-binding</keyword>
<keyword evidence="8" id="KW-0472">Membrane</keyword>
<dbReference type="AlphaFoldDB" id="A0A2T9YM94"/>
<dbReference type="PANTHER" id="PTHR13466">
    <property type="entry name" value="TEX2 PROTEIN-RELATED"/>
    <property type="match status" value="1"/>
</dbReference>
<evidence type="ECO:0000256" key="8">
    <source>
        <dbReference type="ARBA" id="ARBA00023136"/>
    </source>
</evidence>
<keyword evidence="6" id="KW-0445">Lipid transport</keyword>
<evidence type="ECO:0000256" key="9">
    <source>
        <dbReference type="SAM" id="MobiDB-lite"/>
    </source>
</evidence>
<feature type="domain" description="SMP-LTD" evidence="10">
    <location>
        <begin position="204"/>
        <end position="394"/>
    </location>
</feature>
<dbReference type="CDD" id="cd21671">
    <property type="entry name" value="SMP_Mmm1"/>
    <property type="match status" value="1"/>
</dbReference>
<dbReference type="EMBL" id="MBFR01000128">
    <property type="protein sequence ID" value="PVU93442.1"/>
    <property type="molecule type" value="Genomic_DNA"/>
</dbReference>
<dbReference type="Pfam" id="PF10296">
    <property type="entry name" value="MMM1"/>
    <property type="match status" value="1"/>
</dbReference>